<feature type="transmembrane region" description="Helical" evidence="1">
    <location>
        <begin position="58"/>
        <end position="79"/>
    </location>
</feature>
<dbReference type="Proteomes" id="UP000292085">
    <property type="component" value="Unassembled WGS sequence"/>
</dbReference>
<evidence type="ECO:0000313" key="2">
    <source>
        <dbReference type="EMBL" id="RZF60673.1"/>
    </source>
</evidence>
<dbReference type="AlphaFoldDB" id="A0A4Q6XL56"/>
<sequence length="404" mass="42117">MLITLAAIIAAVLVATGLSFGRFARSETWAATVTPLASIIGSGFLISGPLLAREFGGAAFWAMAALLLLAYAVGGVIRWNIVHVENYLADKPFHDPVVWSARVTQVVLAGAYAVSVAYYLKLLAEFAMKPLAVSEAWHGLVSNVSVTAIILVLMLLAFGGGLRRVEHVAHGTVSIKIGIIAGLLVGLACWWVTNFGTTAAIPAAKLSWESVPMLLGLLITVQGFETSRYLGHAYSQATRVRTMRHAQWIAAAIYLAFLGLLTPLLGAAAKAEGVAGILDIMRMVAAPLGVFVLIGALSSQLSAAVADSVGSGGLMNEVSRRRLSVPAAYALASALAIAVVWLTDPFQVVAVASRAFALFYAMQCGLAVLVSWRTGEGSWAKRTGFAALGLVCVAAALAGAPAEG</sequence>
<dbReference type="EMBL" id="SGIS01000056">
    <property type="protein sequence ID" value="RZF60673.1"/>
    <property type="molecule type" value="Genomic_DNA"/>
</dbReference>
<evidence type="ECO:0008006" key="4">
    <source>
        <dbReference type="Google" id="ProtNLM"/>
    </source>
</evidence>
<keyword evidence="1" id="KW-0812">Transmembrane</keyword>
<dbReference type="Gene3D" id="1.20.1740.10">
    <property type="entry name" value="Amino acid/polyamine transporter I"/>
    <property type="match status" value="1"/>
</dbReference>
<dbReference type="RefSeq" id="WP_130160191.1">
    <property type="nucleotide sequence ID" value="NZ_SGIS01000056.1"/>
</dbReference>
<evidence type="ECO:0000256" key="1">
    <source>
        <dbReference type="SAM" id="Phobius"/>
    </source>
</evidence>
<proteinExistence type="predicted"/>
<name>A0A4Q6XL56_9SPHN</name>
<feature type="transmembrane region" description="Helical" evidence="1">
    <location>
        <begin position="248"/>
        <end position="268"/>
    </location>
</feature>
<accession>A0A4Q6XL56</accession>
<feature type="transmembrane region" description="Helical" evidence="1">
    <location>
        <begin position="384"/>
        <end position="402"/>
    </location>
</feature>
<feature type="transmembrane region" description="Helical" evidence="1">
    <location>
        <begin position="348"/>
        <end position="372"/>
    </location>
</feature>
<evidence type="ECO:0000313" key="3">
    <source>
        <dbReference type="Proteomes" id="UP000292085"/>
    </source>
</evidence>
<keyword evidence="3" id="KW-1185">Reference proteome</keyword>
<gene>
    <name evidence="2" type="ORF">EWE75_21770</name>
</gene>
<feature type="transmembrane region" description="Helical" evidence="1">
    <location>
        <begin position="280"/>
        <end position="302"/>
    </location>
</feature>
<feature type="transmembrane region" description="Helical" evidence="1">
    <location>
        <begin position="173"/>
        <end position="192"/>
    </location>
</feature>
<feature type="transmembrane region" description="Helical" evidence="1">
    <location>
        <begin position="29"/>
        <end position="51"/>
    </location>
</feature>
<feature type="transmembrane region" description="Helical" evidence="1">
    <location>
        <begin position="99"/>
        <end position="120"/>
    </location>
</feature>
<organism evidence="2 3">
    <name type="scientific">Sphingomonas populi</name>
    <dbReference type="NCBI Taxonomy" id="2484750"/>
    <lineage>
        <taxon>Bacteria</taxon>
        <taxon>Pseudomonadati</taxon>
        <taxon>Pseudomonadota</taxon>
        <taxon>Alphaproteobacteria</taxon>
        <taxon>Sphingomonadales</taxon>
        <taxon>Sphingomonadaceae</taxon>
        <taxon>Sphingomonas</taxon>
    </lineage>
</organism>
<feature type="transmembrane region" description="Helical" evidence="1">
    <location>
        <begin position="323"/>
        <end position="342"/>
    </location>
</feature>
<dbReference type="OrthoDB" id="271600at2"/>
<reference evidence="2 3" key="1">
    <citation type="submission" date="2019-02" db="EMBL/GenBank/DDBJ databases">
        <authorList>
            <person name="Li Y."/>
        </authorList>
    </citation>
    <scope>NUCLEOTIDE SEQUENCE [LARGE SCALE GENOMIC DNA]</scope>
    <source>
        <strain evidence="2 3">3-7</strain>
    </source>
</reference>
<feature type="transmembrane region" description="Helical" evidence="1">
    <location>
        <begin position="140"/>
        <end position="161"/>
    </location>
</feature>
<comment type="caution">
    <text evidence="2">The sequence shown here is derived from an EMBL/GenBank/DDBJ whole genome shotgun (WGS) entry which is preliminary data.</text>
</comment>
<keyword evidence="1" id="KW-1133">Transmembrane helix</keyword>
<keyword evidence="1" id="KW-0472">Membrane</keyword>
<protein>
    <recommendedName>
        <fullName evidence="4">Sodium:solute symporter</fullName>
    </recommendedName>
</protein>